<name>A0A7V1GE12_9GAMM</name>
<comment type="caution">
    <text evidence="17">The sequence shown here is derived from an EMBL/GenBank/DDBJ whole genome shotgun (WGS) entry which is preliminary data.</text>
</comment>
<dbReference type="GO" id="GO:0043752">
    <property type="term" value="F:adenosylcobinamide kinase activity"/>
    <property type="evidence" value="ECO:0007669"/>
    <property type="project" value="UniProtKB-EC"/>
</dbReference>
<evidence type="ECO:0000256" key="12">
    <source>
        <dbReference type="ARBA" id="ARBA00022840"/>
    </source>
</evidence>
<feature type="binding site" evidence="16">
    <location>
        <position position="85"/>
    </location>
    <ligand>
        <name>GTP</name>
        <dbReference type="ChEBI" id="CHEBI:37565"/>
    </ligand>
</feature>
<keyword evidence="9 14" id="KW-0808">Transferase</keyword>
<evidence type="ECO:0000256" key="15">
    <source>
        <dbReference type="PIRSR" id="PIRSR006135-1"/>
    </source>
</evidence>
<comment type="catalytic activity">
    <reaction evidence="1 14">
        <text>adenosylcob(III)inamide + ATP = adenosylcob(III)inamide phosphate + ADP + H(+)</text>
        <dbReference type="Rhea" id="RHEA:15769"/>
        <dbReference type="ChEBI" id="CHEBI:2480"/>
        <dbReference type="ChEBI" id="CHEBI:15378"/>
        <dbReference type="ChEBI" id="CHEBI:30616"/>
        <dbReference type="ChEBI" id="CHEBI:58502"/>
        <dbReference type="ChEBI" id="CHEBI:456216"/>
        <dbReference type="EC" id="2.7.1.156"/>
    </reaction>
</comment>
<evidence type="ECO:0000256" key="16">
    <source>
        <dbReference type="PIRSR" id="PIRSR006135-2"/>
    </source>
</evidence>
<dbReference type="PANTHER" id="PTHR34848">
    <property type="match status" value="1"/>
</dbReference>
<comment type="function">
    <text evidence="4 14">Catalyzes ATP-dependent phosphorylation of adenosylcobinamide and addition of GMP to adenosylcobinamide phosphate.</text>
</comment>
<dbReference type="InterPro" id="IPR003203">
    <property type="entry name" value="CobU/CobP"/>
</dbReference>
<dbReference type="EC" id="2.7.1.156" evidence="14"/>
<feature type="active site" description="GMP-histidine intermediate" evidence="15">
    <location>
        <position position="51"/>
    </location>
</feature>
<comment type="pathway">
    <text evidence="6 14">Cofactor biosynthesis; adenosylcobalamin biosynthesis; adenosylcobalamin from cob(II)yrinate a,c-diamide: step 5/7.</text>
</comment>
<evidence type="ECO:0000256" key="6">
    <source>
        <dbReference type="ARBA" id="ARBA00005159"/>
    </source>
</evidence>
<reference evidence="17" key="1">
    <citation type="journal article" date="2020" name="mSystems">
        <title>Genome- and Community-Level Interaction Insights into Carbon Utilization and Element Cycling Functions of Hydrothermarchaeota in Hydrothermal Sediment.</title>
        <authorList>
            <person name="Zhou Z."/>
            <person name="Liu Y."/>
            <person name="Xu W."/>
            <person name="Pan J."/>
            <person name="Luo Z.H."/>
            <person name="Li M."/>
        </authorList>
    </citation>
    <scope>NUCLEOTIDE SEQUENCE [LARGE SCALE GENOMIC DNA]</scope>
    <source>
        <strain evidence="17">HyVt-346</strain>
    </source>
</reference>
<comment type="catalytic activity">
    <reaction evidence="2 14">
        <text>adenosylcob(III)inamide phosphate + GTP + H(+) = adenosylcob(III)inamide-GDP + diphosphate</text>
        <dbReference type="Rhea" id="RHEA:22712"/>
        <dbReference type="ChEBI" id="CHEBI:15378"/>
        <dbReference type="ChEBI" id="CHEBI:33019"/>
        <dbReference type="ChEBI" id="CHEBI:37565"/>
        <dbReference type="ChEBI" id="CHEBI:58502"/>
        <dbReference type="ChEBI" id="CHEBI:60487"/>
        <dbReference type="EC" id="2.7.7.62"/>
    </reaction>
</comment>
<dbReference type="CDD" id="cd00544">
    <property type="entry name" value="CobU"/>
    <property type="match status" value="1"/>
</dbReference>
<keyword evidence="10 14" id="KW-0547">Nucleotide-binding</keyword>
<keyword evidence="11 14" id="KW-0418">Kinase</keyword>
<dbReference type="EMBL" id="DRGM01000063">
    <property type="protein sequence ID" value="HEA15999.1"/>
    <property type="molecule type" value="Genomic_DNA"/>
</dbReference>
<evidence type="ECO:0000256" key="13">
    <source>
        <dbReference type="ARBA" id="ARBA00023134"/>
    </source>
</evidence>
<accession>A0A7V1GE12</accession>
<feature type="binding site" evidence="16">
    <location>
        <begin position="35"/>
        <end position="37"/>
    </location>
    <ligand>
        <name>GTP</name>
        <dbReference type="ChEBI" id="CHEBI:37565"/>
    </ligand>
</feature>
<evidence type="ECO:0000256" key="11">
    <source>
        <dbReference type="ARBA" id="ARBA00022777"/>
    </source>
</evidence>
<comment type="pathway">
    <text evidence="5 14">Cofactor biosynthesis; adenosylcobalamin biosynthesis; adenosylcobalamin from cob(II)yrinate a,c-diamide: step 6/7.</text>
</comment>
<evidence type="ECO:0000256" key="2">
    <source>
        <dbReference type="ARBA" id="ARBA00000711"/>
    </source>
</evidence>
<dbReference type="RefSeq" id="WP_304180638.1">
    <property type="nucleotide sequence ID" value="NZ_DRGM01000063.1"/>
</dbReference>
<comment type="catalytic activity">
    <reaction evidence="3">
        <text>adenosylcob(III)inamide + GTP = adenosylcob(III)inamide phosphate + GDP + H(+)</text>
        <dbReference type="Rhea" id="RHEA:15765"/>
        <dbReference type="ChEBI" id="CHEBI:2480"/>
        <dbReference type="ChEBI" id="CHEBI:15378"/>
        <dbReference type="ChEBI" id="CHEBI:37565"/>
        <dbReference type="ChEBI" id="CHEBI:58189"/>
        <dbReference type="ChEBI" id="CHEBI:58502"/>
        <dbReference type="EC" id="2.7.1.156"/>
    </reaction>
</comment>
<organism evidence="17">
    <name type="scientific">Pseudoalteromonas prydzensis</name>
    <dbReference type="NCBI Taxonomy" id="182141"/>
    <lineage>
        <taxon>Bacteria</taxon>
        <taxon>Pseudomonadati</taxon>
        <taxon>Pseudomonadota</taxon>
        <taxon>Gammaproteobacteria</taxon>
        <taxon>Alteromonadales</taxon>
        <taxon>Pseudoalteromonadaceae</taxon>
        <taxon>Pseudoalteromonas</taxon>
    </lineage>
</organism>
<feature type="binding site" evidence="16">
    <location>
        <begin position="10"/>
        <end position="17"/>
    </location>
    <ligand>
        <name>GTP</name>
        <dbReference type="ChEBI" id="CHEBI:37565"/>
    </ligand>
</feature>
<keyword evidence="12 14" id="KW-0067">ATP-binding</keyword>
<evidence type="ECO:0000256" key="3">
    <source>
        <dbReference type="ARBA" id="ARBA00001522"/>
    </source>
</evidence>
<evidence type="ECO:0000256" key="10">
    <source>
        <dbReference type="ARBA" id="ARBA00022741"/>
    </source>
</evidence>
<dbReference type="PIRSF" id="PIRSF006135">
    <property type="entry name" value="CobU"/>
    <property type="match status" value="1"/>
</dbReference>
<keyword evidence="13 14" id="KW-0342">GTP-binding</keyword>
<comment type="similarity">
    <text evidence="7 14">Belongs to the CobU/CobP family.</text>
</comment>
<protein>
    <recommendedName>
        <fullName evidence="14">Bifunctional adenosylcobalamin biosynthesis protein</fullName>
        <ecNumber evidence="14">2.7.1.156</ecNumber>
        <ecNumber evidence="14">2.7.7.62</ecNumber>
    </recommendedName>
</protein>
<evidence type="ECO:0000256" key="7">
    <source>
        <dbReference type="ARBA" id="ARBA00007490"/>
    </source>
</evidence>
<dbReference type="NCBIfam" id="NF004469">
    <property type="entry name" value="PRK05800.1"/>
    <property type="match status" value="1"/>
</dbReference>
<sequence>MSLNHTLILGGARSGKSRFAEQLALNSNKAVIYLATGQAHDSEMQARIAHHQQQRPTDWPLVEEPITLADALQTYSTKDNCILVDCLTLWLSNCLCHARADCWNEQKAALLTALAHLPGQVIFVSNEVGHGIVPLGELSREFVDESGWLHQAIAASAARVEFIMAGLALTLKEQS</sequence>
<dbReference type="GO" id="GO:0005525">
    <property type="term" value="F:GTP binding"/>
    <property type="evidence" value="ECO:0007669"/>
    <property type="project" value="UniProtKB-UniRule"/>
</dbReference>
<dbReference type="EC" id="2.7.7.62" evidence="14"/>
<dbReference type="GO" id="GO:0005524">
    <property type="term" value="F:ATP binding"/>
    <property type="evidence" value="ECO:0007669"/>
    <property type="project" value="UniProtKB-UniRule"/>
</dbReference>
<evidence type="ECO:0000256" key="5">
    <source>
        <dbReference type="ARBA" id="ARBA00004692"/>
    </source>
</evidence>
<keyword evidence="17" id="KW-0548">Nucleotidyltransferase</keyword>
<gene>
    <name evidence="17" type="primary">cobU</name>
    <name evidence="17" type="ORF">ENH88_06040</name>
</gene>
<evidence type="ECO:0000313" key="17">
    <source>
        <dbReference type="EMBL" id="HEA15999.1"/>
    </source>
</evidence>
<dbReference type="Pfam" id="PF02283">
    <property type="entry name" value="CobU"/>
    <property type="match status" value="1"/>
</dbReference>
<dbReference type="InterPro" id="IPR027417">
    <property type="entry name" value="P-loop_NTPase"/>
</dbReference>
<proteinExistence type="inferred from homology"/>
<evidence type="ECO:0000256" key="9">
    <source>
        <dbReference type="ARBA" id="ARBA00022679"/>
    </source>
</evidence>
<dbReference type="Gene3D" id="3.40.50.300">
    <property type="entry name" value="P-loop containing nucleotide triphosphate hydrolases"/>
    <property type="match status" value="1"/>
</dbReference>
<dbReference type="PANTHER" id="PTHR34848:SF1">
    <property type="entry name" value="BIFUNCTIONAL ADENOSYLCOBALAMIN BIOSYNTHESIS PROTEIN COBU"/>
    <property type="match status" value="1"/>
</dbReference>
<dbReference type="SUPFAM" id="SSF52540">
    <property type="entry name" value="P-loop containing nucleoside triphosphate hydrolases"/>
    <property type="match status" value="1"/>
</dbReference>
<evidence type="ECO:0000256" key="4">
    <source>
        <dbReference type="ARBA" id="ARBA00003889"/>
    </source>
</evidence>
<keyword evidence="8 14" id="KW-0169">Cobalamin biosynthesis</keyword>
<evidence type="ECO:0000256" key="1">
    <source>
        <dbReference type="ARBA" id="ARBA00000312"/>
    </source>
</evidence>
<evidence type="ECO:0000256" key="8">
    <source>
        <dbReference type="ARBA" id="ARBA00022573"/>
    </source>
</evidence>
<dbReference type="AlphaFoldDB" id="A0A7V1GE12"/>
<dbReference type="GO" id="GO:0008820">
    <property type="term" value="F:cobinamide phosphate guanylyltransferase activity"/>
    <property type="evidence" value="ECO:0007669"/>
    <property type="project" value="UniProtKB-UniRule"/>
</dbReference>
<dbReference type="GO" id="GO:0009236">
    <property type="term" value="P:cobalamin biosynthetic process"/>
    <property type="evidence" value="ECO:0007669"/>
    <property type="project" value="UniProtKB-UniRule"/>
</dbReference>
<evidence type="ECO:0000256" key="14">
    <source>
        <dbReference type="PIRNR" id="PIRNR006135"/>
    </source>
</evidence>
<dbReference type="UniPathway" id="UPA00148">
    <property type="reaction ID" value="UER00236"/>
</dbReference>
<dbReference type="Proteomes" id="UP000886188">
    <property type="component" value="Unassembled WGS sequence"/>
</dbReference>
<feature type="binding site" evidence="16">
    <location>
        <position position="63"/>
    </location>
    <ligand>
        <name>GTP</name>
        <dbReference type="ChEBI" id="CHEBI:37565"/>
    </ligand>
</feature>